<evidence type="ECO:0000313" key="3">
    <source>
        <dbReference type="Proteomes" id="UP000238390"/>
    </source>
</evidence>
<name>A0A2R3IP51_9PSED</name>
<evidence type="ECO:0000313" key="2">
    <source>
        <dbReference type="EMBL" id="AVK03643.1"/>
    </source>
</evidence>
<accession>A0A2R3IP51</accession>
<feature type="region of interest" description="Disordered" evidence="1">
    <location>
        <begin position="27"/>
        <end position="52"/>
    </location>
</feature>
<dbReference type="Proteomes" id="UP000238390">
    <property type="component" value="Chromosome"/>
</dbReference>
<feature type="compositionally biased region" description="Polar residues" evidence="1">
    <location>
        <begin position="27"/>
        <end position="42"/>
    </location>
</feature>
<sequence>MGISSYGAEKRYPGILEARGAPLPIQLQATSPVPGQELNSAAQPAPDLRYSE</sequence>
<reference evidence="2 3" key="1">
    <citation type="submission" date="2018-02" db="EMBL/GenBank/DDBJ databases">
        <title>FDA/CDC Antimicrobial Resistant Isolate Bank Genome Sequencing.</title>
        <authorList>
            <person name="Benahmed F.H."/>
            <person name="Lutgring J.D."/>
            <person name="Yoo B."/>
            <person name="Machado M."/>
            <person name="Brown A."/>
            <person name="McAllister G."/>
            <person name="Perry A."/>
            <person name="Halpin A.L."/>
            <person name="Vavikolanu K."/>
            <person name="Ott S."/>
            <person name="Zhao X."/>
            <person name="Tallon L.J."/>
            <person name="Sadzewicz L."/>
            <person name="Aluvathingal J."/>
            <person name="Nadendla S."/>
            <person name="Voskania-kordi A."/>
            <person name="Simonyan V."/>
            <person name="Patel J."/>
            <person name="Shawar R.M."/>
        </authorList>
    </citation>
    <scope>NUCLEOTIDE SEQUENCE [LARGE SCALE GENOMIC DNA]</scope>
    <source>
        <strain evidence="2 3">AR_0356</strain>
    </source>
</reference>
<gene>
    <name evidence="2" type="ORF">CSB93_0465</name>
</gene>
<proteinExistence type="predicted"/>
<evidence type="ECO:0000256" key="1">
    <source>
        <dbReference type="SAM" id="MobiDB-lite"/>
    </source>
</evidence>
<dbReference type="AlphaFoldDB" id="A0A2R3IP51"/>
<keyword evidence="3" id="KW-1185">Reference proteome</keyword>
<protein>
    <submittedName>
        <fullName evidence="2">Uncharacterized protein</fullName>
    </submittedName>
</protein>
<dbReference type="EMBL" id="CP027169">
    <property type="protein sequence ID" value="AVK03643.1"/>
    <property type="molecule type" value="Genomic_DNA"/>
</dbReference>
<organism evidence="2 3">
    <name type="scientific">Pseudomonas paraeruginosa</name>
    <dbReference type="NCBI Taxonomy" id="2994495"/>
    <lineage>
        <taxon>Bacteria</taxon>
        <taxon>Pseudomonadati</taxon>
        <taxon>Pseudomonadota</taxon>
        <taxon>Gammaproteobacteria</taxon>
        <taxon>Pseudomonadales</taxon>
        <taxon>Pseudomonadaceae</taxon>
        <taxon>Pseudomonas</taxon>
    </lineage>
</organism>